<keyword evidence="3 4" id="KW-0436">Ligase</keyword>
<dbReference type="Pfam" id="PF02441">
    <property type="entry name" value="Flavoprotein"/>
    <property type="match status" value="1"/>
</dbReference>
<protein>
    <recommendedName>
        <fullName evidence="3">Coenzyme A biosynthesis bifunctional protein CoaBC</fullName>
    </recommendedName>
    <alternativeName>
        <fullName evidence="3">DNA/pantothenate metabolism flavoprotein</fullName>
    </alternativeName>
    <alternativeName>
        <fullName evidence="3">Phosphopantothenoylcysteine synthetase/decarboxylase</fullName>
        <shortName evidence="3">PPCS-PPCDC</shortName>
    </alternativeName>
    <domain>
        <recommendedName>
            <fullName evidence="3">Phosphopantothenoylcysteine decarboxylase</fullName>
            <shortName evidence="3">PPC decarboxylase</shortName>
            <shortName evidence="3">PPC-DC</shortName>
            <ecNumber evidence="3">4.1.1.36</ecNumber>
        </recommendedName>
        <alternativeName>
            <fullName evidence="3">CoaC</fullName>
        </alternativeName>
    </domain>
    <domain>
        <recommendedName>
            <fullName evidence="3">Phosphopantothenate--cysteine ligase</fullName>
            <ecNumber evidence="3">6.3.2.5</ecNumber>
        </recommendedName>
        <alternativeName>
            <fullName evidence="3">CoaB</fullName>
        </alternativeName>
        <alternativeName>
            <fullName evidence="3">Phosphopantothenoylcysteine synthetase</fullName>
            <shortName evidence="3">PPC synthetase</shortName>
            <shortName evidence="3">PPC-S</shortName>
        </alternativeName>
    </domain>
</protein>
<keyword evidence="3 4" id="KW-0285">Flavoprotein</keyword>
<feature type="binding site" evidence="3">
    <location>
        <begin position="409"/>
        <end position="412"/>
    </location>
    <ligand>
        <name>CTP</name>
        <dbReference type="ChEBI" id="CHEBI:37563"/>
    </ligand>
</feature>
<feature type="region of interest" description="Phosphopantothenate--cysteine ligase" evidence="3">
    <location>
        <begin position="295"/>
        <end position="511"/>
    </location>
</feature>
<dbReference type="SUPFAM" id="SSF52507">
    <property type="entry name" value="Homo-oligomeric flavin-containing Cys decarboxylases, HFCD"/>
    <property type="match status" value="1"/>
</dbReference>
<dbReference type="SUPFAM" id="SSF47598">
    <property type="entry name" value="Ribbon-helix-helix"/>
    <property type="match status" value="1"/>
</dbReference>
<dbReference type="InterPro" id="IPR003382">
    <property type="entry name" value="Flavoprotein"/>
</dbReference>
<comment type="caution">
    <text evidence="3">Lacks conserved residue(s) required for the propagation of feature annotation.</text>
</comment>
<evidence type="ECO:0000256" key="1">
    <source>
        <dbReference type="ARBA" id="ARBA00022793"/>
    </source>
</evidence>
<dbReference type="InterPro" id="IPR036551">
    <property type="entry name" value="Flavin_trans-like"/>
</dbReference>
<dbReference type="Gene3D" id="1.10.1220.10">
    <property type="entry name" value="Met repressor-like"/>
    <property type="match status" value="1"/>
</dbReference>
<feature type="domain" description="Flavoprotein" evidence="6">
    <location>
        <begin position="108"/>
        <end position="274"/>
    </location>
</feature>
<dbReference type="Proteomes" id="UP000199615">
    <property type="component" value="Unassembled WGS sequence"/>
</dbReference>
<evidence type="ECO:0000256" key="3">
    <source>
        <dbReference type="HAMAP-Rule" id="MF_02225"/>
    </source>
</evidence>
<evidence type="ECO:0000256" key="5">
    <source>
        <dbReference type="SAM" id="MobiDB-lite"/>
    </source>
</evidence>
<evidence type="ECO:0000259" key="6">
    <source>
        <dbReference type="Pfam" id="PF02441"/>
    </source>
</evidence>
<sequence>MQCGRELRWHCVHGLLALPASVNLRVMANLTIRKLDDALKAELRQRAAANGRSMEDEVRVILRDVCHKRHGFAASFPQPGEDPAAPGKIESSSGKDEGFPSEPAASVRITLIVGGGIAAYKAMDLIRRLKERGAEVRVVLTRAAQQFVTPLTASALSHQRCYTDLFDPQSEFDAGHIRLARDCDLIVVAPATADLMAKIAGGHADDLATAILLATNRQILLAPAMNPLMWNNAATRRNVDQLKRDGVALVGPNAGEMAERGEAGTGRMAEPIEIAAAAQAFWTPQPQRPLLGRRVLITAGPTHEPIDPVRYIANRSSGKQGYAIAAAAAAAGAEVVLISGPVDLRAPDGVTLTRVESAREMLDAVQAALPTDIAIFAAAVADWRVESEGGQKIKKGAGGPPPLQLTENPDILATISKRGENRPNLVIGFAAETENLLDNARAKLARKGCDWIVANDVSPATGVMGGDRNTVHLLMNATDAVDVESWPLMTKDEVASALVARIAQTMEVHAP</sequence>
<name>A0A1H8MKK5_9BRAD</name>
<comment type="function">
    <text evidence="4">Catalyzes two steps in the biosynthesis of coenzyme A. In the first step cysteine is conjugated to 4'-phosphopantothenate to form 4-phosphopantothenoylcysteine, in the latter compound is decarboxylated to form 4'-phosphopantotheine.</text>
</comment>
<keyword evidence="3" id="KW-0460">Magnesium</keyword>
<gene>
    <name evidence="3" type="primary">coaBC</name>
    <name evidence="9" type="ORF">SAMN05444123_101572</name>
</gene>
<comment type="similarity">
    <text evidence="3 4">In the N-terminal section; belongs to the HFCD (homo-oligomeric flavin containing Cys decarboxylase) superfamily.</text>
</comment>
<dbReference type="EMBL" id="FODT01000001">
    <property type="protein sequence ID" value="SEO17915.1"/>
    <property type="molecule type" value="Genomic_DNA"/>
</dbReference>
<proteinExistence type="inferred from homology"/>
<evidence type="ECO:0000313" key="9">
    <source>
        <dbReference type="EMBL" id="SEO17915.1"/>
    </source>
</evidence>
<dbReference type="Pfam" id="PF04127">
    <property type="entry name" value="DFP"/>
    <property type="match status" value="1"/>
</dbReference>
<comment type="catalytic activity">
    <reaction evidence="3 4">
        <text>(R)-4'-phosphopantothenate + L-cysteine + CTP = N-[(R)-4-phosphopantothenoyl]-L-cysteine + CMP + diphosphate + H(+)</text>
        <dbReference type="Rhea" id="RHEA:19397"/>
        <dbReference type="ChEBI" id="CHEBI:10986"/>
        <dbReference type="ChEBI" id="CHEBI:15378"/>
        <dbReference type="ChEBI" id="CHEBI:33019"/>
        <dbReference type="ChEBI" id="CHEBI:35235"/>
        <dbReference type="ChEBI" id="CHEBI:37563"/>
        <dbReference type="ChEBI" id="CHEBI:59458"/>
        <dbReference type="ChEBI" id="CHEBI:60377"/>
        <dbReference type="EC" id="6.3.2.5"/>
    </reaction>
</comment>
<reference evidence="10" key="1">
    <citation type="submission" date="2016-10" db="EMBL/GenBank/DDBJ databases">
        <authorList>
            <person name="Varghese N."/>
            <person name="Submissions S."/>
        </authorList>
    </citation>
    <scope>NUCLEOTIDE SEQUENCE [LARGE SCALE GENOMIC DNA]</scope>
    <source>
        <strain evidence="10">DSM 123</strain>
    </source>
</reference>
<evidence type="ECO:0000259" key="8">
    <source>
        <dbReference type="Pfam" id="PF22513"/>
    </source>
</evidence>
<dbReference type="InterPro" id="IPR010985">
    <property type="entry name" value="Ribbon_hlx_hlx"/>
</dbReference>
<comment type="pathway">
    <text evidence="3 4">Cofactor biosynthesis; coenzyme A biosynthesis; CoA from (R)-pantothenate: step 2/5.</text>
</comment>
<keyword evidence="3" id="KW-0479">Metal-binding</keyword>
<dbReference type="HAMAP" id="MF_02225">
    <property type="entry name" value="CoaBC"/>
    <property type="match status" value="1"/>
</dbReference>
<feature type="binding site" evidence="3">
    <location>
        <position position="429"/>
    </location>
    <ligand>
        <name>CTP</name>
        <dbReference type="ChEBI" id="CHEBI:37563"/>
    </ligand>
</feature>
<keyword evidence="1 3" id="KW-0210">Decarboxylase</keyword>
<dbReference type="PANTHER" id="PTHR14359:SF6">
    <property type="entry name" value="PHOSPHOPANTOTHENOYLCYSTEINE DECARBOXYLASE"/>
    <property type="match status" value="1"/>
</dbReference>
<dbReference type="GO" id="GO:0015937">
    <property type="term" value="P:coenzyme A biosynthetic process"/>
    <property type="evidence" value="ECO:0007669"/>
    <property type="project" value="UniProtKB-UniRule"/>
</dbReference>
<feature type="binding site" evidence="3">
    <location>
        <position position="392"/>
    </location>
    <ligand>
        <name>CTP</name>
        <dbReference type="ChEBI" id="CHEBI:37563"/>
    </ligand>
</feature>
<dbReference type="PANTHER" id="PTHR14359">
    <property type="entry name" value="HOMO-OLIGOMERIC FLAVIN CONTAINING CYS DECARBOXYLASE FAMILY"/>
    <property type="match status" value="1"/>
</dbReference>
<dbReference type="EC" id="4.1.1.36" evidence="3"/>
<dbReference type="Pfam" id="PF22513">
    <property type="entry name" value="FitA-like_RHH"/>
    <property type="match status" value="1"/>
</dbReference>
<dbReference type="SUPFAM" id="SSF102645">
    <property type="entry name" value="CoaB-like"/>
    <property type="match status" value="1"/>
</dbReference>
<evidence type="ECO:0000256" key="2">
    <source>
        <dbReference type="ARBA" id="ARBA00023239"/>
    </source>
</evidence>
<keyword evidence="3" id="KW-0511">Multifunctional enzyme</keyword>
<feature type="domain" description="DNA/pantothenate metabolism flavoprotein C-terminal" evidence="7">
    <location>
        <begin position="291"/>
        <end position="504"/>
    </location>
</feature>
<feature type="binding site" evidence="3">
    <location>
        <position position="382"/>
    </location>
    <ligand>
        <name>CTP</name>
        <dbReference type="ChEBI" id="CHEBI:37563"/>
    </ligand>
</feature>
<dbReference type="InterPro" id="IPR005252">
    <property type="entry name" value="CoaBC"/>
</dbReference>
<dbReference type="InterPro" id="IPR035929">
    <property type="entry name" value="CoaB-like_sf"/>
</dbReference>
<comment type="cofactor">
    <cofactor evidence="3">
        <name>FMN</name>
        <dbReference type="ChEBI" id="CHEBI:58210"/>
    </cofactor>
    <text evidence="3">Binds 1 FMN per subunit.</text>
</comment>
<comment type="catalytic activity">
    <reaction evidence="3 4">
        <text>N-[(R)-4-phosphopantothenoyl]-L-cysteine + H(+) = (R)-4'-phosphopantetheine + CO2</text>
        <dbReference type="Rhea" id="RHEA:16793"/>
        <dbReference type="ChEBI" id="CHEBI:15378"/>
        <dbReference type="ChEBI" id="CHEBI:16526"/>
        <dbReference type="ChEBI" id="CHEBI:59458"/>
        <dbReference type="ChEBI" id="CHEBI:61723"/>
        <dbReference type="EC" id="4.1.1.36"/>
    </reaction>
</comment>
<feature type="binding site" evidence="3">
    <location>
        <position position="443"/>
    </location>
    <ligand>
        <name>CTP</name>
        <dbReference type="ChEBI" id="CHEBI:37563"/>
    </ligand>
</feature>
<keyword evidence="3 4" id="KW-0288">FMN</keyword>
<dbReference type="Gene3D" id="3.40.50.1950">
    <property type="entry name" value="Flavin prenyltransferase-like"/>
    <property type="match status" value="1"/>
</dbReference>
<comment type="cofactor">
    <cofactor evidence="3">
        <name>Mg(2+)</name>
        <dbReference type="ChEBI" id="CHEBI:18420"/>
    </cofactor>
</comment>
<dbReference type="GO" id="GO:0004632">
    <property type="term" value="F:phosphopantothenate--cysteine ligase activity"/>
    <property type="evidence" value="ECO:0007669"/>
    <property type="project" value="UniProtKB-UniRule"/>
</dbReference>
<dbReference type="GO" id="GO:0071513">
    <property type="term" value="C:phosphopantothenoylcysteine decarboxylase complex"/>
    <property type="evidence" value="ECO:0007669"/>
    <property type="project" value="TreeGrafter"/>
</dbReference>
<feature type="region of interest" description="Disordered" evidence="5">
    <location>
        <begin position="73"/>
        <end position="102"/>
    </location>
</feature>
<dbReference type="InterPro" id="IPR053853">
    <property type="entry name" value="FitA-like_RHH"/>
</dbReference>
<dbReference type="EC" id="6.3.2.5" evidence="3"/>
<comment type="similarity">
    <text evidence="3 4">In the C-terminal section; belongs to the PPC synthetase family.</text>
</comment>
<dbReference type="InterPro" id="IPR007085">
    <property type="entry name" value="DNA/pantothenate-metab_flavo_C"/>
</dbReference>
<dbReference type="InterPro" id="IPR013321">
    <property type="entry name" value="Arc_rbn_hlx_hlx"/>
</dbReference>
<comment type="pathway">
    <text evidence="3 4">Cofactor biosynthesis; coenzyme A biosynthesis; CoA from (R)-pantothenate: step 3/5.</text>
</comment>
<dbReference type="AlphaFoldDB" id="A0A1H8MKK5"/>
<dbReference type="GO" id="GO:0015941">
    <property type="term" value="P:pantothenate catabolic process"/>
    <property type="evidence" value="ECO:0007669"/>
    <property type="project" value="InterPro"/>
</dbReference>
<dbReference type="GO" id="GO:0046872">
    <property type="term" value="F:metal ion binding"/>
    <property type="evidence" value="ECO:0007669"/>
    <property type="project" value="UniProtKB-KW"/>
</dbReference>
<keyword evidence="2 3" id="KW-0456">Lyase</keyword>
<evidence type="ECO:0000256" key="4">
    <source>
        <dbReference type="RuleBase" id="RU364078"/>
    </source>
</evidence>
<dbReference type="GO" id="GO:0006355">
    <property type="term" value="P:regulation of DNA-templated transcription"/>
    <property type="evidence" value="ECO:0007669"/>
    <property type="project" value="InterPro"/>
</dbReference>
<evidence type="ECO:0000259" key="7">
    <source>
        <dbReference type="Pfam" id="PF04127"/>
    </source>
</evidence>
<dbReference type="Gene3D" id="3.40.50.10300">
    <property type="entry name" value="CoaB-like"/>
    <property type="match status" value="1"/>
</dbReference>
<feature type="domain" description="Antitoxin FitA-like ribbon-helix-helix" evidence="8">
    <location>
        <begin position="28"/>
        <end position="64"/>
    </location>
</feature>
<evidence type="ECO:0000313" key="10">
    <source>
        <dbReference type="Proteomes" id="UP000199615"/>
    </source>
</evidence>
<feature type="binding site" evidence="3">
    <location>
        <position position="447"/>
    </location>
    <ligand>
        <name>CTP</name>
        <dbReference type="ChEBI" id="CHEBI:37563"/>
    </ligand>
</feature>
<dbReference type="UniPathway" id="UPA00241">
    <property type="reaction ID" value="UER00353"/>
</dbReference>
<dbReference type="NCBIfam" id="TIGR00521">
    <property type="entry name" value="coaBC_dfp"/>
    <property type="match status" value="1"/>
</dbReference>
<organism evidence="9 10">
    <name type="scientific">Rhodopseudomonas pseudopalustris</name>
    <dbReference type="NCBI Taxonomy" id="1513892"/>
    <lineage>
        <taxon>Bacteria</taxon>
        <taxon>Pseudomonadati</taxon>
        <taxon>Pseudomonadota</taxon>
        <taxon>Alphaproteobacteria</taxon>
        <taxon>Hyphomicrobiales</taxon>
        <taxon>Nitrobacteraceae</taxon>
        <taxon>Rhodopseudomonas</taxon>
    </lineage>
</organism>
<comment type="function">
    <text evidence="3">Catalyzes two sequential steps in the biosynthesis of coenzyme A. In the first step cysteine is conjugated to 4'-phosphopantothenate to form 4-phosphopantothenoylcysteine. In the second step the latter compound is decarboxylated to form 4'-phosphopantotheine.</text>
</comment>
<dbReference type="GO" id="GO:0004633">
    <property type="term" value="F:phosphopantothenoylcysteine decarboxylase activity"/>
    <property type="evidence" value="ECO:0007669"/>
    <property type="project" value="UniProtKB-UniRule"/>
</dbReference>
<keyword evidence="10" id="KW-1185">Reference proteome</keyword>
<accession>A0A1H8MKK5</accession>
<dbReference type="GO" id="GO:0010181">
    <property type="term" value="F:FMN binding"/>
    <property type="evidence" value="ECO:0007669"/>
    <property type="project" value="UniProtKB-UniRule"/>
</dbReference>
<feature type="region of interest" description="Phosphopantothenoylcysteine decarboxylase" evidence="3">
    <location>
        <begin position="1"/>
        <end position="294"/>
    </location>
</feature>